<dbReference type="GeneID" id="107950067"/>
<dbReference type="Gene3D" id="2.40.70.10">
    <property type="entry name" value="Acid Proteases"/>
    <property type="match status" value="1"/>
</dbReference>
<dbReference type="InterPro" id="IPR021109">
    <property type="entry name" value="Peptidase_aspartic_dom_sf"/>
</dbReference>
<organism evidence="3 4">
    <name type="scientific">Gossypium hirsutum</name>
    <name type="common">Upland cotton</name>
    <name type="synonym">Gossypium mexicanum</name>
    <dbReference type="NCBI Taxonomy" id="3635"/>
    <lineage>
        <taxon>Eukaryota</taxon>
        <taxon>Viridiplantae</taxon>
        <taxon>Streptophyta</taxon>
        <taxon>Embryophyta</taxon>
        <taxon>Tracheophyta</taxon>
        <taxon>Spermatophyta</taxon>
        <taxon>Magnoliopsida</taxon>
        <taxon>eudicotyledons</taxon>
        <taxon>Gunneridae</taxon>
        <taxon>Pentapetalae</taxon>
        <taxon>rosids</taxon>
        <taxon>malvids</taxon>
        <taxon>Malvales</taxon>
        <taxon>Malvaceae</taxon>
        <taxon>Malvoideae</taxon>
        <taxon>Gossypium</taxon>
    </lineage>
</organism>
<evidence type="ECO:0000256" key="1">
    <source>
        <dbReference type="SAM" id="MobiDB-lite"/>
    </source>
</evidence>
<dbReference type="InterPro" id="IPR005162">
    <property type="entry name" value="Retrotrans_gag_dom"/>
</dbReference>
<dbReference type="KEGG" id="ghi:107950067"/>
<feature type="compositionally biased region" description="Basic and acidic residues" evidence="1">
    <location>
        <begin position="54"/>
        <end position="77"/>
    </location>
</feature>
<feature type="region of interest" description="Disordered" evidence="1">
    <location>
        <begin position="1"/>
        <end position="32"/>
    </location>
</feature>
<keyword evidence="3" id="KW-1185">Reference proteome</keyword>
<evidence type="ECO:0000313" key="4">
    <source>
        <dbReference type="RefSeq" id="XP_016740300.2"/>
    </source>
</evidence>
<feature type="domain" description="Retrotransposon gag" evidence="2">
    <location>
        <begin position="131"/>
        <end position="230"/>
    </location>
</feature>
<dbReference type="Pfam" id="PF03732">
    <property type="entry name" value="Retrotrans_gag"/>
    <property type="match status" value="1"/>
</dbReference>
<gene>
    <name evidence="4" type="primary">LOC107950067</name>
</gene>
<protein>
    <recommendedName>
        <fullName evidence="2">Retrotransposon gag domain-containing protein</fullName>
    </recommendedName>
</protein>
<feature type="compositionally biased region" description="Polar residues" evidence="1">
    <location>
        <begin position="267"/>
        <end position="285"/>
    </location>
</feature>
<reference evidence="4" key="2">
    <citation type="submission" date="2025-08" db="UniProtKB">
        <authorList>
            <consortium name="RefSeq"/>
        </authorList>
    </citation>
    <scope>IDENTIFICATION</scope>
</reference>
<dbReference type="PaxDb" id="3635-A0A1U8NN58"/>
<dbReference type="PANTHER" id="PTHR35046:SF9">
    <property type="entry name" value="RNA-DIRECTED DNA POLYMERASE"/>
    <property type="match status" value="1"/>
</dbReference>
<dbReference type="AlphaFoldDB" id="A0A1U8NN58"/>
<sequence length="540" mass="62168">MSQSPEQNRAEGGGRQPIRNIAPGAGRVPDLGQQAMLREFQCMLRDELESINKHLDRVEERTQRERTPQGPQRERGQPKINQDDLYDPSGAESDPGSNQSERSDPEAYLEWEKKIELVFDCHNYSEIKKVKLAAIEFSDYAMIWSDQLTTSRRRNRERPISTWAKMKVVIRLRFIPSYYHRELYQKLQNLTQGSRSVEYYFKEMEIAMIRADVQEDCEATMARFLAGLNRDIANVVELQHYIEIMDMVHMAIKVERQLKRKGTIRSYPTTSTTRWGQRMSKNNPPSHAKEPIVPAKTNKPMGDTSKGKATDSFANRTRDIKCFKCQCPNRNNIVVRANGEIESEEEELKDEPEIVFDNEDEVKHALDGELLVVKWSLSIQSVEDEQQRENIFHTCCQVQGKLCSVIIDGGSCTNVASTLMVDKLNLPTTKHPNPYKLQWLNDGGELKVMRQVRVSFSIGKYSDEMLCDVVPMHAGHLLLGRPWQFDRRVIHDGYSNRYAFKHMGRNDFQDVFPDDVPSGLPPLLGIEYQIDFVPRAVISN</sequence>
<reference evidence="3" key="1">
    <citation type="journal article" date="2020" name="Nat. Genet.">
        <title>Genomic diversifications of five Gossypium allopolyploid species and their impact on cotton improvement.</title>
        <authorList>
            <person name="Chen Z.J."/>
            <person name="Sreedasyam A."/>
            <person name="Ando A."/>
            <person name="Song Q."/>
            <person name="De Santiago L.M."/>
            <person name="Hulse-Kemp A.M."/>
            <person name="Ding M."/>
            <person name="Ye W."/>
            <person name="Kirkbride R.C."/>
            <person name="Jenkins J."/>
            <person name="Plott C."/>
            <person name="Lovell J."/>
            <person name="Lin Y.M."/>
            <person name="Vaughn R."/>
            <person name="Liu B."/>
            <person name="Simpson S."/>
            <person name="Scheffler B.E."/>
            <person name="Wen L."/>
            <person name="Saski C.A."/>
            <person name="Grover C.E."/>
            <person name="Hu G."/>
            <person name="Conover J.L."/>
            <person name="Carlson J.W."/>
            <person name="Shu S."/>
            <person name="Boston L.B."/>
            <person name="Williams M."/>
            <person name="Peterson D.G."/>
            <person name="McGee K."/>
            <person name="Jones D.C."/>
            <person name="Wendel J.F."/>
            <person name="Stelly D.M."/>
            <person name="Grimwood J."/>
            <person name="Schmutz J."/>
        </authorList>
    </citation>
    <scope>NUCLEOTIDE SEQUENCE [LARGE SCALE GENOMIC DNA]</scope>
    <source>
        <strain evidence="3">cv. TM-1</strain>
    </source>
</reference>
<name>A0A1U8NN58_GOSHI</name>
<accession>A0A1U8NN58</accession>
<evidence type="ECO:0000313" key="3">
    <source>
        <dbReference type="Proteomes" id="UP000818029"/>
    </source>
</evidence>
<dbReference type="Proteomes" id="UP000818029">
    <property type="component" value="Chromosome D03"/>
</dbReference>
<evidence type="ECO:0000259" key="2">
    <source>
        <dbReference type="Pfam" id="PF03732"/>
    </source>
</evidence>
<feature type="region of interest" description="Disordered" evidence="1">
    <location>
        <begin position="54"/>
        <end position="105"/>
    </location>
</feature>
<proteinExistence type="predicted"/>
<dbReference type="CDD" id="cd00303">
    <property type="entry name" value="retropepsin_like"/>
    <property type="match status" value="1"/>
</dbReference>
<dbReference type="RefSeq" id="XP_016740300.2">
    <property type="nucleotide sequence ID" value="XM_016884811.2"/>
</dbReference>
<dbReference type="PANTHER" id="PTHR35046">
    <property type="entry name" value="ZINC KNUCKLE (CCHC-TYPE) FAMILY PROTEIN"/>
    <property type="match status" value="1"/>
</dbReference>
<feature type="region of interest" description="Disordered" evidence="1">
    <location>
        <begin position="267"/>
        <end position="311"/>
    </location>
</feature>